<feature type="region of interest" description="Disordered" evidence="1">
    <location>
        <begin position="31"/>
        <end position="64"/>
    </location>
</feature>
<feature type="region of interest" description="Disordered" evidence="1">
    <location>
        <begin position="455"/>
        <end position="484"/>
    </location>
</feature>
<comment type="caution">
    <text evidence="4">The sequence shown here is derived from an EMBL/GenBank/DDBJ whole genome shotgun (WGS) entry which is preliminary data.</text>
</comment>
<feature type="compositionally biased region" description="Low complexity" evidence="1">
    <location>
        <begin position="503"/>
        <end position="512"/>
    </location>
</feature>
<feature type="compositionally biased region" description="Low complexity" evidence="1">
    <location>
        <begin position="171"/>
        <end position="188"/>
    </location>
</feature>
<evidence type="ECO:0000313" key="4">
    <source>
        <dbReference type="EMBL" id="KAJ7743924.1"/>
    </source>
</evidence>
<keyword evidence="3" id="KW-0732">Signal</keyword>
<reference evidence="4" key="1">
    <citation type="submission" date="2023-03" db="EMBL/GenBank/DDBJ databases">
        <title>Massive genome expansion in bonnet fungi (Mycena s.s.) driven by repeated elements and novel gene families across ecological guilds.</title>
        <authorList>
            <consortium name="Lawrence Berkeley National Laboratory"/>
            <person name="Harder C.B."/>
            <person name="Miyauchi S."/>
            <person name="Viragh M."/>
            <person name="Kuo A."/>
            <person name="Thoen E."/>
            <person name="Andreopoulos B."/>
            <person name="Lu D."/>
            <person name="Skrede I."/>
            <person name="Drula E."/>
            <person name="Henrissat B."/>
            <person name="Morin E."/>
            <person name="Kohler A."/>
            <person name="Barry K."/>
            <person name="LaButti K."/>
            <person name="Morin E."/>
            <person name="Salamov A."/>
            <person name="Lipzen A."/>
            <person name="Mereny Z."/>
            <person name="Hegedus B."/>
            <person name="Baldrian P."/>
            <person name="Stursova M."/>
            <person name="Weitz H."/>
            <person name="Taylor A."/>
            <person name="Grigoriev I.V."/>
            <person name="Nagy L.G."/>
            <person name="Martin F."/>
            <person name="Kauserud H."/>
        </authorList>
    </citation>
    <scope>NUCLEOTIDE SEQUENCE</scope>
    <source>
        <strain evidence="4">CBHHK188m</strain>
    </source>
</reference>
<dbReference type="Proteomes" id="UP001215280">
    <property type="component" value="Unassembled WGS sequence"/>
</dbReference>
<feature type="compositionally biased region" description="Low complexity" evidence="1">
    <location>
        <begin position="229"/>
        <end position="249"/>
    </location>
</feature>
<feature type="region of interest" description="Disordered" evidence="1">
    <location>
        <begin position="369"/>
        <end position="430"/>
    </location>
</feature>
<feature type="chain" id="PRO_5042206469" description="Transmembrane protein" evidence="3">
    <location>
        <begin position="25"/>
        <end position="572"/>
    </location>
</feature>
<feature type="compositionally biased region" description="Low complexity" evidence="1">
    <location>
        <begin position="474"/>
        <end position="484"/>
    </location>
</feature>
<evidence type="ECO:0008006" key="6">
    <source>
        <dbReference type="Google" id="ProtNLM"/>
    </source>
</evidence>
<organism evidence="4 5">
    <name type="scientific">Mycena maculata</name>
    <dbReference type="NCBI Taxonomy" id="230809"/>
    <lineage>
        <taxon>Eukaryota</taxon>
        <taxon>Fungi</taxon>
        <taxon>Dikarya</taxon>
        <taxon>Basidiomycota</taxon>
        <taxon>Agaricomycotina</taxon>
        <taxon>Agaricomycetes</taxon>
        <taxon>Agaricomycetidae</taxon>
        <taxon>Agaricales</taxon>
        <taxon>Marasmiineae</taxon>
        <taxon>Mycenaceae</taxon>
        <taxon>Mycena</taxon>
    </lineage>
</organism>
<accession>A0AAD7N4E0</accession>
<evidence type="ECO:0000256" key="1">
    <source>
        <dbReference type="SAM" id="MobiDB-lite"/>
    </source>
</evidence>
<evidence type="ECO:0000256" key="2">
    <source>
        <dbReference type="SAM" id="Phobius"/>
    </source>
</evidence>
<feature type="compositionally biased region" description="Pro residues" evidence="1">
    <location>
        <begin position="464"/>
        <end position="473"/>
    </location>
</feature>
<gene>
    <name evidence="4" type="ORF">DFH07DRAFT_943126</name>
</gene>
<feature type="region of interest" description="Disordered" evidence="1">
    <location>
        <begin position="167"/>
        <end position="188"/>
    </location>
</feature>
<feature type="compositionally biased region" description="Low complexity" evidence="1">
    <location>
        <begin position="256"/>
        <end position="271"/>
    </location>
</feature>
<feature type="signal peptide" evidence="3">
    <location>
        <begin position="1"/>
        <end position="24"/>
    </location>
</feature>
<feature type="region of interest" description="Disordered" evidence="1">
    <location>
        <begin position="83"/>
        <end position="150"/>
    </location>
</feature>
<sequence>MKLGTTTSTLIFMYILLIAYRSPGNDILCDSKTRQSSLNPSTVPSPTCAEKSTRKDRDLYGGQPYFSEMPALRRKWLNINSRSRPASSTSSVSVSSTRSNGSPSSTNGISAYGSSVSPSSTASSASSSASLTSSPRSNSSASQPSLSGPASSSASLWARIFPVSTDPDIITPSTSSTPRNSSSASASASASRSILSSSVSSSASLTSSTPRSTSSSSFVSSLSSSHSLSRTISSSTSSFPPTTSVSRTSLSTQGLSTTPAPSTTQAPSTSTSTSFFVSTSTLSISTHIATDIPSASVFTSTFVRTSGGSTFTVVSTSTGVLGTGVASGSSFSHNVGGIVGVAIGGVVAVILGVALVFFACRRYKRRRGPQAGAAVELATSPRSPTEAPPTDAEHHPPPDAVSPDESSYHYTLRRPTMPPTPPSSSSVAGLLGRIRGGRTSQSSARPVRPRIAPGEFQGAAASPTSPPGTPNPPSSLLNPRLNLASSPPPEWVGWVPNTGQLPSPASLLNPAPTTDPGTPRAGLLRPSLAVLQSQSSRTLDDHQDYSRPIGGRVDARMESANTMENVSHDVET</sequence>
<keyword evidence="2" id="KW-0472">Membrane</keyword>
<dbReference type="AlphaFoldDB" id="A0AAD7N4E0"/>
<dbReference type="EMBL" id="JARJLG010000110">
    <property type="protein sequence ID" value="KAJ7743924.1"/>
    <property type="molecule type" value="Genomic_DNA"/>
</dbReference>
<feature type="region of interest" description="Disordered" evidence="1">
    <location>
        <begin position="229"/>
        <end position="271"/>
    </location>
</feature>
<keyword evidence="5" id="KW-1185">Reference proteome</keyword>
<evidence type="ECO:0000313" key="5">
    <source>
        <dbReference type="Proteomes" id="UP001215280"/>
    </source>
</evidence>
<protein>
    <recommendedName>
        <fullName evidence="6">Transmembrane protein</fullName>
    </recommendedName>
</protein>
<feature type="region of interest" description="Disordered" evidence="1">
    <location>
        <begin position="503"/>
        <end position="522"/>
    </location>
</feature>
<keyword evidence="2" id="KW-0812">Transmembrane</keyword>
<feature type="compositionally biased region" description="Polar residues" evidence="1">
    <location>
        <begin position="34"/>
        <end position="45"/>
    </location>
</feature>
<proteinExistence type="predicted"/>
<evidence type="ECO:0000256" key="3">
    <source>
        <dbReference type="SAM" id="SignalP"/>
    </source>
</evidence>
<name>A0AAD7N4E0_9AGAR</name>
<feature type="transmembrane region" description="Helical" evidence="2">
    <location>
        <begin position="335"/>
        <end position="360"/>
    </location>
</feature>
<keyword evidence="2" id="KW-1133">Transmembrane helix</keyword>